<dbReference type="GO" id="GO:0016887">
    <property type="term" value="F:ATP hydrolysis activity"/>
    <property type="evidence" value="ECO:0007669"/>
    <property type="project" value="RHEA"/>
</dbReference>
<dbReference type="GO" id="GO:0006269">
    <property type="term" value="P:DNA replication, synthesis of primer"/>
    <property type="evidence" value="ECO:0007669"/>
    <property type="project" value="UniProtKB-KW"/>
</dbReference>
<keyword evidence="2" id="KW-0639">Primosome</keyword>
<dbReference type="SUPFAM" id="SSF48024">
    <property type="entry name" value="N-terminal domain of DnaB helicase"/>
    <property type="match status" value="1"/>
</dbReference>
<dbReference type="Gene3D" id="3.40.50.300">
    <property type="entry name" value="P-loop containing nucleotide triphosphate hydrolases"/>
    <property type="match status" value="1"/>
</dbReference>
<dbReference type="InterPro" id="IPR003593">
    <property type="entry name" value="AAA+_ATPase"/>
</dbReference>
<evidence type="ECO:0000256" key="10">
    <source>
        <dbReference type="ARBA" id="ARBA00044969"/>
    </source>
</evidence>
<feature type="compositionally biased region" description="Polar residues" evidence="12">
    <location>
        <begin position="1"/>
        <end position="10"/>
    </location>
</feature>
<accession>A0A3B1BX57</accession>
<dbReference type="Gene3D" id="1.10.860.10">
    <property type="entry name" value="DNAb Helicase, Chain A"/>
    <property type="match status" value="1"/>
</dbReference>
<evidence type="ECO:0000256" key="3">
    <source>
        <dbReference type="ARBA" id="ARBA00022705"/>
    </source>
</evidence>
<gene>
    <name evidence="14" type="ORF">MNBD_NITROSPINAE01-781</name>
</gene>
<keyword evidence="7" id="KW-0067">ATP-binding</keyword>
<keyword evidence="9" id="KW-0413">Isomerase</keyword>
<dbReference type="GO" id="GO:0003677">
    <property type="term" value="F:DNA binding"/>
    <property type="evidence" value="ECO:0007669"/>
    <property type="project" value="UniProtKB-KW"/>
</dbReference>
<evidence type="ECO:0000256" key="5">
    <source>
        <dbReference type="ARBA" id="ARBA00022801"/>
    </source>
</evidence>
<keyword evidence="6 14" id="KW-0347">Helicase</keyword>
<dbReference type="FunFam" id="1.10.860.10:FF:000001">
    <property type="entry name" value="Replicative DNA helicase"/>
    <property type="match status" value="1"/>
</dbReference>
<feature type="region of interest" description="Disordered" evidence="12">
    <location>
        <begin position="1"/>
        <end position="21"/>
    </location>
</feature>
<comment type="catalytic activity">
    <reaction evidence="11">
        <text>ATP + H2O = ADP + phosphate + H(+)</text>
        <dbReference type="Rhea" id="RHEA:13065"/>
        <dbReference type="ChEBI" id="CHEBI:15377"/>
        <dbReference type="ChEBI" id="CHEBI:15378"/>
        <dbReference type="ChEBI" id="CHEBI:30616"/>
        <dbReference type="ChEBI" id="CHEBI:43474"/>
        <dbReference type="ChEBI" id="CHEBI:456216"/>
        <dbReference type="EC" id="5.6.2.3"/>
    </reaction>
</comment>
<dbReference type="InterPro" id="IPR007694">
    <property type="entry name" value="DNA_helicase_DnaB-like_C"/>
</dbReference>
<dbReference type="SUPFAM" id="SSF52540">
    <property type="entry name" value="P-loop containing nucleoside triphosphate hydrolases"/>
    <property type="match status" value="1"/>
</dbReference>
<dbReference type="NCBIfam" id="TIGR00665">
    <property type="entry name" value="DnaB"/>
    <property type="match status" value="1"/>
</dbReference>
<dbReference type="EMBL" id="UOGC01000144">
    <property type="protein sequence ID" value="VAX22916.1"/>
    <property type="molecule type" value="Genomic_DNA"/>
</dbReference>
<dbReference type="CDD" id="cd00984">
    <property type="entry name" value="DnaB_C"/>
    <property type="match status" value="1"/>
</dbReference>
<dbReference type="AlphaFoldDB" id="A0A3B1BX57"/>
<dbReference type="Pfam" id="PF00772">
    <property type="entry name" value="DnaB"/>
    <property type="match status" value="1"/>
</dbReference>
<dbReference type="Pfam" id="PF03796">
    <property type="entry name" value="DnaB_C"/>
    <property type="match status" value="1"/>
</dbReference>
<evidence type="ECO:0000256" key="7">
    <source>
        <dbReference type="ARBA" id="ARBA00022840"/>
    </source>
</evidence>
<keyword evidence="8" id="KW-0238">DNA-binding</keyword>
<dbReference type="PANTHER" id="PTHR30153">
    <property type="entry name" value="REPLICATIVE DNA HELICASE DNAB"/>
    <property type="match status" value="1"/>
</dbReference>
<dbReference type="SMART" id="SM00382">
    <property type="entry name" value="AAA"/>
    <property type="match status" value="1"/>
</dbReference>
<dbReference type="GO" id="GO:0043139">
    <property type="term" value="F:5'-3' DNA helicase activity"/>
    <property type="evidence" value="ECO:0007669"/>
    <property type="project" value="UniProtKB-EC"/>
</dbReference>
<evidence type="ECO:0000256" key="8">
    <source>
        <dbReference type="ARBA" id="ARBA00023125"/>
    </source>
</evidence>
<evidence type="ECO:0000256" key="2">
    <source>
        <dbReference type="ARBA" id="ARBA00022515"/>
    </source>
</evidence>
<dbReference type="NCBIfam" id="NF004384">
    <property type="entry name" value="PRK05748.1"/>
    <property type="match status" value="1"/>
</dbReference>
<dbReference type="GO" id="GO:1990077">
    <property type="term" value="C:primosome complex"/>
    <property type="evidence" value="ECO:0007669"/>
    <property type="project" value="UniProtKB-KW"/>
</dbReference>
<evidence type="ECO:0000256" key="1">
    <source>
        <dbReference type="ARBA" id="ARBA00008428"/>
    </source>
</evidence>
<dbReference type="GO" id="GO:0042802">
    <property type="term" value="F:identical protein binding"/>
    <property type="evidence" value="ECO:0007669"/>
    <property type="project" value="UniProtKB-ARBA"/>
</dbReference>
<organism evidence="14">
    <name type="scientific">hydrothermal vent metagenome</name>
    <dbReference type="NCBI Taxonomy" id="652676"/>
    <lineage>
        <taxon>unclassified sequences</taxon>
        <taxon>metagenomes</taxon>
        <taxon>ecological metagenomes</taxon>
    </lineage>
</organism>
<dbReference type="InterPro" id="IPR027417">
    <property type="entry name" value="P-loop_NTPase"/>
</dbReference>
<evidence type="ECO:0000256" key="4">
    <source>
        <dbReference type="ARBA" id="ARBA00022741"/>
    </source>
</evidence>
<dbReference type="InterPro" id="IPR007693">
    <property type="entry name" value="DNA_helicase_DnaB-like_N"/>
</dbReference>
<dbReference type="InterPro" id="IPR007692">
    <property type="entry name" value="DNA_helicase_DnaB"/>
</dbReference>
<evidence type="ECO:0000313" key="14">
    <source>
        <dbReference type="EMBL" id="VAX22916.1"/>
    </source>
</evidence>
<name>A0A3B1BX57_9ZZZZ</name>
<sequence length="464" mass="51629">MSDISSSVRQTKTRPGRIPPQSMEMEQSVLGAILLESEALPRTLEALSGPEDFYKPAHRKIFDAVIDLYERNEPVDLMTVAEALRKAGYLNDIGGVDYLADLVETTPSAANVRAHAKIVKEKAILRKLITVAGEVGTLAFEDSEDVEVLLDRVERMVLEISQERSKKSFEEMKSIIKSGMETVAKLYENQSSVTGLPTGYKDLDEKTAGLQKSDLIIIAGRPSMGKTALAMNIAQNAARDNEEAVIAIFSLEMSSEQLALRMLCSEAKVSGQKIRTGYLAQSDWPKLTSAAGRLHNCSIFIDDTPVQTALDIRAKARRLQNEKGRLDLVVIDYLQLMNSRGKSESRTLEVSEITRSLKQLAKELSVPVIAISQLSRKAEDRTDKRPMLSDLRESGSIEQDADIVMFVYREEFYNKEKVETHGRAEIIIGKQRNGPIGTVNLTFLKDFTRFEDMAMAEPGGYVDF</sequence>
<dbReference type="GO" id="GO:0005829">
    <property type="term" value="C:cytosol"/>
    <property type="evidence" value="ECO:0007669"/>
    <property type="project" value="TreeGrafter"/>
</dbReference>
<proteinExistence type="inferred from homology"/>
<evidence type="ECO:0000256" key="11">
    <source>
        <dbReference type="ARBA" id="ARBA00048954"/>
    </source>
</evidence>
<dbReference type="InterPro" id="IPR036185">
    <property type="entry name" value="DNA_heli_DnaB-like_N_sf"/>
</dbReference>
<dbReference type="InterPro" id="IPR016136">
    <property type="entry name" value="DNA_helicase_N/primase_C"/>
</dbReference>
<evidence type="ECO:0000256" key="9">
    <source>
        <dbReference type="ARBA" id="ARBA00023235"/>
    </source>
</evidence>
<reference evidence="14" key="1">
    <citation type="submission" date="2018-06" db="EMBL/GenBank/DDBJ databases">
        <authorList>
            <person name="Zhirakovskaya E."/>
        </authorList>
    </citation>
    <scope>NUCLEOTIDE SEQUENCE</scope>
</reference>
<dbReference type="EC" id="5.6.2.3" evidence="10"/>
<dbReference type="FunFam" id="3.40.50.300:FF:000076">
    <property type="entry name" value="Replicative DNA helicase"/>
    <property type="match status" value="1"/>
</dbReference>
<dbReference type="PROSITE" id="PS51199">
    <property type="entry name" value="SF4_HELICASE"/>
    <property type="match status" value="1"/>
</dbReference>
<comment type="similarity">
    <text evidence="1">Belongs to the helicase family. DnaB subfamily.</text>
</comment>
<evidence type="ECO:0000256" key="6">
    <source>
        <dbReference type="ARBA" id="ARBA00022806"/>
    </source>
</evidence>
<keyword evidence="5 14" id="KW-0378">Hydrolase</keyword>
<keyword evidence="3" id="KW-0235">DNA replication</keyword>
<dbReference type="PANTHER" id="PTHR30153:SF2">
    <property type="entry name" value="REPLICATIVE DNA HELICASE"/>
    <property type="match status" value="1"/>
</dbReference>
<dbReference type="GO" id="GO:0005524">
    <property type="term" value="F:ATP binding"/>
    <property type="evidence" value="ECO:0007669"/>
    <property type="project" value="UniProtKB-KW"/>
</dbReference>
<keyword evidence="4" id="KW-0547">Nucleotide-binding</keyword>
<feature type="domain" description="SF4 helicase" evidence="13">
    <location>
        <begin position="189"/>
        <end position="457"/>
    </location>
</feature>
<protein>
    <recommendedName>
        <fullName evidence="10">DNA 5'-3' helicase</fullName>
        <ecNumber evidence="10">5.6.2.3</ecNumber>
    </recommendedName>
</protein>
<evidence type="ECO:0000259" key="13">
    <source>
        <dbReference type="PROSITE" id="PS51199"/>
    </source>
</evidence>
<evidence type="ECO:0000256" key="12">
    <source>
        <dbReference type="SAM" id="MobiDB-lite"/>
    </source>
</evidence>